<evidence type="ECO:0000313" key="1">
    <source>
        <dbReference type="EMBL" id="TPX40805.1"/>
    </source>
</evidence>
<dbReference type="PROSITE" id="PS51257">
    <property type="entry name" value="PROKAR_LIPOPROTEIN"/>
    <property type="match status" value="1"/>
</dbReference>
<keyword evidence="2" id="KW-1185">Reference proteome</keyword>
<reference evidence="1 2" key="1">
    <citation type="journal article" date="2019" name="Sci. Rep.">
        <title>Comparative genomics of chytrid fungi reveal insights into the obligate biotrophic and pathogenic lifestyle of Synchytrium endobioticum.</title>
        <authorList>
            <person name="van de Vossenberg B.T.L.H."/>
            <person name="Warris S."/>
            <person name="Nguyen H.D.T."/>
            <person name="van Gent-Pelzer M.P.E."/>
            <person name="Joly D.L."/>
            <person name="van de Geest H.C."/>
            <person name="Bonants P.J.M."/>
            <person name="Smith D.S."/>
            <person name="Levesque C.A."/>
            <person name="van der Lee T.A.J."/>
        </authorList>
    </citation>
    <scope>NUCLEOTIDE SEQUENCE [LARGE SCALE GENOMIC DNA]</scope>
    <source>
        <strain evidence="1 2">MB42</strain>
    </source>
</reference>
<accession>A0A507CNT5</accession>
<protein>
    <submittedName>
        <fullName evidence="1">Uncharacterized protein</fullName>
    </submittedName>
</protein>
<dbReference type="VEuPathDB" id="FungiDB:SeMB42_g05868"/>
<proteinExistence type="predicted"/>
<dbReference type="Proteomes" id="UP000317494">
    <property type="component" value="Unassembled WGS sequence"/>
</dbReference>
<name>A0A507CNT5_9FUNG</name>
<dbReference type="AlphaFoldDB" id="A0A507CNT5"/>
<gene>
    <name evidence="1" type="ORF">SeMB42_g05868</name>
</gene>
<sequence>MEKSRDKLTKVSKYIGMLVGQIVLPLSIACKWRSSGYRTSFQGKREDMARGADIIEGTAASTLIKQRIN</sequence>
<organism evidence="1 2">
    <name type="scientific">Synchytrium endobioticum</name>
    <dbReference type="NCBI Taxonomy" id="286115"/>
    <lineage>
        <taxon>Eukaryota</taxon>
        <taxon>Fungi</taxon>
        <taxon>Fungi incertae sedis</taxon>
        <taxon>Chytridiomycota</taxon>
        <taxon>Chytridiomycota incertae sedis</taxon>
        <taxon>Chytridiomycetes</taxon>
        <taxon>Synchytriales</taxon>
        <taxon>Synchytriaceae</taxon>
        <taxon>Synchytrium</taxon>
    </lineage>
</organism>
<evidence type="ECO:0000313" key="2">
    <source>
        <dbReference type="Proteomes" id="UP000317494"/>
    </source>
</evidence>
<dbReference type="EMBL" id="QEAN01000300">
    <property type="protein sequence ID" value="TPX40805.1"/>
    <property type="molecule type" value="Genomic_DNA"/>
</dbReference>
<comment type="caution">
    <text evidence="1">The sequence shown here is derived from an EMBL/GenBank/DDBJ whole genome shotgun (WGS) entry which is preliminary data.</text>
</comment>